<dbReference type="AlphaFoldDB" id="A0A2T4UIY6"/>
<dbReference type="InterPro" id="IPR036679">
    <property type="entry name" value="FlgN-like_sf"/>
</dbReference>
<name>A0A2T4UIY6_9ACTN</name>
<comment type="caution">
    <text evidence="2">The sequence shown here is derived from an EMBL/GenBank/DDBJ whole genome shotgun (WGS) entry which is preliminary data.</text>
</comment>
<keyword evidence="1" id="KW-1005">Bacterial flagellum biogenesis</keyword>
<protein>
    <recommendedName>
        <fullName evidence="4">Flagellar protein FlgN</fullName>
    </recommendedName>
</protein>
<dbReference type="RefSeq" id="WP_107567632.1">
    <property type="nucleotide sequence ID" value="NZ_PYYB01000001.1"/>
</dbReference>
<evidence type="ECO:0008006" key="4">
    <source>
        <dbReference type="Google" id="ProtNLM"/>
    </source>
</evidence>
<dbReference type="OrthoDB" id="5242867at2"/>
<proteinExistence type="predicted"/>
<dbReference type="EMBL" id="PYYB01000001">
    <property type="protein sequence ID" value="PTL59196.1"/>
    <property type="molecule type" value="Genomic_DNA"/>
</dbReference>
<dbReference type="SUPFAM" id="SSF140566">
    <property type="entry name" value="FlgN-like"/>
    <property type="match status" value="1"/>
</dbReference>
<sequence length="189" mass="20146">MSTLVPTNAFGAEVLAHLDAQLASGRRLLAHVLGQSRAIREKDVATVLVQLEEIQAEMERRAGLEQERARLLTRAGQALGVPAYVVTLDAMGQLLGDAMAAAARERSGELRGLLEEIAREHRANRALMKQELAFLDHLMRQLGAGGDETGGYGVDAMPASASRQPYLPVGRAAADAPTSSALRALDLQA</sequence>
<gene>
    <name evidence="2" type="ORF">C7Y72_05800</name>
</gene>
<dbReference type="Pfam" id="PF05130">
    <property type="entry name" value="FlgN"/>
    <property type="match status" value="1"/>
</dbReference>
<evidence type="ECO:0000256" key="1">
    <source>
        <dbReference type="ARBA" id="ARBA00022795"/>
    </source>
</evidence>
<dbReference type="Gene3D" id="1.20.58.300">
    <property type="entry name" value="FlgN-like"/>
    <property type="match status" value="1"/>
</dbReference>
<dbReference type="InterPro" id="IPR007809">
    <property type="entry name" value="FlgN-like"/>
</dbReference>
<evidence type="ECO:0000313" key="2">
    <source>
        <dbReference type="EMBL" id="PTL59196.1"/>
    </source>
</evidence>
<dbReference type="Proteomes" id="UP000240739">
    <property type="component" value="Unassembled WGS sequence"/>
</dbReference>
<organism evidence="2 3">
    <name type="scientific">Paraconexibacter algicola</name>
    <dbReference type="NCBI Taxonomy" id="2133960"/>
    <lineage>
        <taxon>Bacteria</taxon>
        <taxon>Bacillati</taxon>
        <taxon>Actinomycetota</taxon>
        <taxon>Thermoleophilia</taxon>
        <taxon>Solirubrobacterales</taxon>
        <taxon>Paraconexibacteraceae</taxon>
        <taxon>Paraconexibacter</taxon>
    </lineage>
</organism>
<keyword evidence="3" id="KW-1185">Reference proteome</keyword>
<dbReference type="GO" id="GO:0044780">
    <property type="term" value="P:bacterial-type flagellum assembly"/>
    <property type="evidence" value="ECO:0007669"/>
    <property type="project" value="InterPro"/>
</dbReference>
<reference evidence="2 3" key="1">
    <citation type="submission" date="2018-03" db="EMBL/GenBank/DDBJ databases">
        <title>Aquarubrobacter algicola gen. nov., sp. nov., a novel actinobacterium isolated from shallow eutrophic lake during the end of cyanobacterial harmful algal blooms.</title>
        <authorList>
            <person name="Chun S.J."/>
        </authorList>
    </citation>
    <scope>NUCLEOTIDE SEQUENCE [LARGE SCALE GENOMIC DNA]</scope>
    <source>
        <strain evidence="2 3">Seoho-28</strain>
    </source>
</reference>
<accession>A0A2T4UIY6</accession>
<evidence type="ECO:0000313" key="3">
    <source>
        <dbReference type="Proteomes" id="UP000240739"/>
    </source>
</evidence>